<reference evidence="1" key="1">
    <citation type="submission" date="2023-06" db="EMBL/GenBank/DDBJ databases">
        <title>Uncultivated large filamentous bacteria from sulfidic sediments reveal new species and different genomic features in energy metabolism and defense.</title>
        <authorList>
            <person name="Fonseca A."/>
        </authorList>
    </citation>
    <scope>NUCLEOTIDE SEQUENCE</scope>
    <source>
        <strain evidence="1">HSG4</strain>
    </source>
</reference>
<sequence>MNFNININYLLSQRVVYSIGKRYIKEKTFFTGDFEIDFEIGQPQGIALFDKVRSCLNQNFISFQNMRISSISQF</sequence>
<comment type="caution">
    <text evidence="1">The sequence shown here is derived from an EMBL/GenBank/DDBJ whole genome shotgun (WGS) entry which is preliminary data.</text>
</comment>
<keyword evidence="2" id="KW-1185">Reference proteome</keyword>
<accession>A0ABT7VRX7</accession>
<evidence type="ECO:0000313" key="1">
    <source>
        <dbReference type="EMBL" id="MDM8562424.1"/>
    </source>
</evidence>
<protein>
    <submittedName>
        <fullName evidence="1">Uncharacterized protein</fullName>
    </submittedName>
</protein>
<proteinExistence type="predicted"/>
<evidence type="ECO:0000313" key="2">
    <source>
        <dbReference type="Proteomes" id="UP001171945"/>
    </source>
</evidence>
<dbReference type="Proteomes" id="UP001171945">
    <property type="component" value="Unassembled WGS sequence"/>
</dbReference>
<dbReference type="EMBL" id="JAUCGM010000148">
    <property type="protein sequence ID" value="MDM8562424.1"/>
    <property type="molecule type" value="Genomic_DNA"/>
</dbReference>
<organism evidence="1 2">
    <name type="scientific">Candidatus Marithioploca araucensis</name>
    <dbReference type="NCBI Taxonomy" id="70273"/>
    <lineage>
        <taxon>Bacteria</taxon>
        <taxon>Pseudomonadati</taxon>
        <taxon>Pseudomonadota</taxon>
        <taxon>Gammaproteobacteria</taxon>
        <taxon>Thiotrichales</taxon>
        <taxon>Thiotrichaceae</taxon>
        <taxon>Candidatus Marithioploca</taxon>
    </lineage>
</organism>
<name>A0ABT7VRX7_9GAMM</name>
<gene>
    <name evidence="1" type="ORF">QUF54_03630</name>
</gene>